<reference evidence="3 4" key="1">
    <citation type="submission" date="2020-03" db="EMBL/GenBank/DDBJ databases">
        <title>Draft Genome Sequence of Cudoniella acicularis.</title>
        <authorList>
            <person name="Buettner E."/>
            <person name="Kellner H."/>
        </authorList>
    </citation>
    <scope>NUCLEOTIDE SEQUENCE [LARGE SCALE GENOMIC DNA]</scope>
    <source>
        <strain evidence="3 4">DSM 108380</strain>
    </source>
</reference>
<dbReference type="EMBL" id="JAAMPI010001363">
    <property type="protein sequence ID" value="KAF4625499.1"/>
    <property type="molecule type" value="Genomic_DNA"/>
</dbReference>
<sequence>MKRDVHAIFANLLDFHAEEVLLLPENQRMKAILCAQERLPLRILYNRNCSQFKNRQDHLHNWVPEFPKGKLISSTDWMDGTTDGFLIKPEDATGRAIVIPSWSSIPQERYLLNIESWGNFAVHNHIIASLKTPTSCSYVKLLHLDKEGKISLQADLKVVGASFVLLKAQEGKYDVIYEIAVTVEALDQVAQNQEYKDRFESQHKNSASTASASNNKQCPEFPFSSAEIYSLDLPPTISVFRTLGNVTTISTDPNQIRLDIMSKPSEAEAETARLEALLAKLEEEFLRETPIPTAGPSNPYASKYPNKPISSTVSSPTASLPNMPAPNLFASMYHGIPSNYVGKYPTGIPNPRVAPTFPVPATTYRPPPTSAPLAKPVQPLYPAPKLICGGKDFAYKRSSGRKWYGRVKQNNFDPSDCTIIVCNFCYANHVEGKRYAEHYSANMTEFAYAPHNFDGWKCQTYTQRSRQQLQLAATFGTFKSFAEWWNKREELRKKKEAWEPKIAELREKLKVANEELRKRRAAKGSAELKARQAELSAVVAGVGARDKGKRYGNSAIGHDWKSLDMARAQEMLLDVRNMDVSTDTVDKLNAEMRKMVMAASADERAFAAAE</sequence>
<protein>
    <submittedName>
        <fullName evidence="3">Uncharacterized protein</fullName>
    </submittedName>
</protein>
<evidence type="ECO:0000256" key="1">
    <source>
        <dbReference type="SAM" id="Coils"/>
    </source>
</evidence>
<name>A0A8H4VZF7_9HELO</name>
<keyword evidence="1" id="KW-0175">Coiled coil</keyword>
<feature type="region of interest" description="Disordered" evidence="2">
    <location>
        <begin position="197"/>
        <end position="216"/>
    </location>
</feature>
<evidence type="ECO:0000313" key="3">
    <source>
        <dbReference type="EMBL" id="KAF4625499.1"/>
    </source>
</evidence>
<organism evidence="3 4">
    <name type="scientific">Cudoniella acicularis</name>
    <dbReference type="NCBI Taxonomy" id="354080"/>
    <lineage>
        <taxon>Eukaryota</taxon>
        <taxon>Fungi</taxon>
        <taxon>Dikarya</taxon>
        <taxon>Ascomycota</taxon>
        <taxon>Pezizomycotina</taxon>
        <taxon>Leotiomycetes</taxon>
        <taxon>Helotiales</taxon>
        <taxon>Tricladiaceae</taxon>
        <taxon>Cudoniella</taxon>
    </lineage>
</organism>
<dbReference type="Proteomes" id="UP000566819">
    <property type="component" value="Unassembled WGS sequence"/>
</dbReference>
<dbReference type="AlphaFoldDB" id="A0A8H4VZF7"/>
<feature type="compositionally biased region" description="Low complexity" evidence="2">
    <location>
        <begin position="205"/>
        <end position="215"/>
    </location>
</feature>
<proteinExistence type="predicted"/>
<dbReference type="OrthoDB" id="5324692at2759"/>
<gene>
    <name evidence="3" type="ORF">G7Y89_g12663</name>
</gene>
<comment type="caution">
    <text evidence="3">The sequence shown here is derived from an EMBL/GenBank/DDBJ whole genome shotgun (WGS) entry which is preliminary data.</text>
</comment>
<accession>A0A8H4VZF7</accession>
<feature type="coiled-coil region" evidence="1">
    <location>
        <begin position="488"/>
        <end position="522"/>
    </location>
</feature>
<evidence type="ECO:0000256" key="2">
    <source>
        <dbReference type="SAM" id="MobiDB-lite"/>
    </source>
</evidence>
<keyword evidence="4" id="KW-1185">Reference proteome</keyword>
<evidence type="ECO:0000313" key="4">
    <source>
        <dbReference type="Proteomes" id="UP000566819"/>
    </source>
</evidence>